<accession>A0A9J6GS62</accession>
<dbReference type="EMBL" id="JABSTR010000008">
    <property type="protein sequence ID" value="KAH9378011.1"/>
    <property type="molecule type" value="Genomic_DNA"/>
</dbReference>
<dbReference type="Proteomes" id="UP000821853">
    <property type="component" value="Unassembled WGS sequence"/>
</dbReference>
<organism evidence="1 2">
    <name type="scientific">Haemaphysalis longicornis</name>
    <name type="common">Bush tick</name>
    <dbReference type="NCBI Taxonomy" id="44386"/>
    <lineage>
        <taxon>Eukaryota</taxon>
        <taxon>Metazoa</taxon>
        <taxon>Ecdysozoa</taxon>
        <taxon>Arthropoda</taxon>
        <taxon>Chelicerata</taxon>
        <taxon>Arachnida</taxon>
        <taxon>Acari</taxon>
        <taxon>Parasitiformes</taxon>
        <taxon>Ixodida</taxon>
        <taxon>Ixodoidea</taxon>
        <taxon>Ixodidae</taxon>
        <taxon>Haemaphysalinae</taxon>
        <taxon>Haemaphysalis</taxon>
    </lineage>
</organism>
<keyword evidence="2" id="KW-1185">Reference proteome</keyword>
<evidence type="ECO:0000313" key="1">
    <source>
        <dbReference type="EMBL" id="KAH9378011.1"/>
    </source>
</evidence>
<reference evidence="1 2" key="1">
    <citation type="journal article" date="2020" name="Cell">
        <title>Large-Scale Comparative Analyses of Tick Genomes Elucidate Their Genetic Diversity and Vector Capacities.</title>
        <authorList>
            <consortium name="Tick Genome and Microbiome Consortium (TIGMIC)"/>
            <person name="Jia N."/>
            <person name="Wang J."/>
            <person name="Shi W."/>
            <person name="Du L."/>
            <person name="Sun Y."/>
            <person name="Zhan W."/>
            <person name="Jiang J.F."/>
            <person name="Wang Q."/>
            <person name="Zhang B."/>
            <person name="Ji P."/>
            <person name="Bell-Sakyi L."/>
            <person name="Cui X.M."/>
            <person name="Yuan T.T."/>
            <person name="Jiang B.G."/>
            <person name="Yang W.F."/>
            <person name="Lam T.T."/>
            <person name="Chang Q.C."/>
            <person name="Ding S.J."/>
            <person name="Wang X.J."/>
            <person name="Zhu J.G."/>
            <person name="Ruan X.D."/>
            <person name="Zhao L."/>
            <person name="Wei J.T."/>
            <person name="Ye R.Z."/>
            <person name="Que T.C."/>
            <person name="Du C.H."/>
            <person name="Zhou Y.H."/>
            <person name="Cheng J.X."/>
            <person name="Dai P.F."/>
            <person name="Guo W.B."/>
            <person name="Han X.H."/>
            <person name="Huang E.J."/>
            <person name="Li L.F."/>
            <person name="Wei W."/>
            <person name="Gao Y.C."/>
            <person name="Liu J.Z."/>
            <person name="Shao H.Z."/>
            <person name="Wang X."/>
            <person name="Wang C.C."/>
            <person name="Yang T.C."/>
            <person name="Huo Q.B."/>
            <person name="Li W."/>
            <person name="Chen H.Y."/>
            <person name="Chen S.E."/>
            <person name="Zhou L.G."/>
            <person name="Ni X.B."/>
            <person name="Tian J.H."/>
            <person name="Sheng Y."/>
            <person name="Liu T."/>
            <person name="Pan Y.S."/>
            <person name="Xia L.Y."/>
            <person name="Li J."/>
            <person name="Zhao F."/>
            <person name="Cao W.C."/>
        </authorList>
    </citation>
    <scope>NUCLEOTIDE SEQUENCE [LARGE SCALE GENOMIC DNA]</scope>
    <source>
        <strain evidence="1">HaeL-2018</strain>
    </source>
</reference>
<sequence>MVLPSGRCAVIVKGAISKDGLGPLVWIDRRFNAFGYCGIVDDMLLPHVYDGALKYGCFLLQHDRSPTRNAGWAIQLLDHRQVRQLEWPPNGAGLNGIRK</sequence>
<dbReference type="InterPro" id="IPR036397">
    <property type="entry name" value="RNaseH_sf"/>
</dbReference>
<dbReference type="GO" id="GO:0003676">
    <property type="term" value="F:nucleic acid binding"/>
    <property type="evidence" value="ECO:0007669"/>
    <property type="project" value="InterPro"/>
</dbReference>
<gene>
    <name evidence="1" type="ORF">HPB48_000350</name>
</gene>
<protein>
    <submittedName>
        <fullName evidence="1">Uncharacterized protein</fullName>
    </submittedName>
</protein>
<comment type="caution">
    <text evidence="1">The sequence shown here is derived from an EMBL/GenBank/DDBJ whole genome shotgun (WGS) entry which is preliminary data.</text>
</comment>
<evidence type="ECO:0000313" key="2">
    <source>
        <dbReference type="Proteomes" id="UP000821853"/>
    </source>
</evidence>
<dbReference type="VEuPathDB" id="VectorBase:HLOH_047020"/>
<proteinExistence type="predicted"/>
<dbReference type="OrthoDB" id="4843387at2759"/>
<dbReference type="AlphaFoldDB" id="A0A9J6GS62"/>
<dbReference type="Gene3D" id="3.30.420.10">
    <property type="entry name" value="Ribonuclease H-like superfamily/Ribonuclease H"/>
    <property type="match status" value="1"/>
</dbReference>
<name>A0A9J6GS62_HAELO</name>